<accession>A0AA88J624</accession>
<reference evidence="3" key="1">
    <citation type="submission" date="2023-07" db="EMBL/GenBank/DDBJ databases">
        <title>draft genome sequence of fig (Ficus carica).</title>
        <authorList>
            <person name="Takahashi T."/>
            <person name="Nishimura K."/>
        </authorList>
    </citation>
    <scope>NUCLEOTIDE SEQUENCE</scope>
</reference>
<dbReference type="Gene3D" id="3.80.10.10">
    <property type="entry name" value="Ribonuclease Inhibitor"/>
    <property type="match status" value="1"/>
</dbReference>
<protein>
    <recommendedName>
        <fullName evidence="2">Disease resistance R13L4/SHOC-2-like LRR domain-containing protein</fullName>
    </recommendedName>
</protein>
<dbReference type="Proteomes" id="UP001187192">
    <property type="component" value="Unassembled WGS sequence"/>
</dbReference>
<feature type="domain" description="Disease resistance R13L4/SHOC-2-like LRR" evidence="2">
    <location>
        <begin position="6"/>
        <end position="315"/>
    </location>
</feature>
<dbReference type="EMBL" id="BTGU01000140">
    <property type="protein sequence ID" value="GMN63005.1"/>
    <property type="molecule type" value="Genomic_DNA"/>
</dbReference>
<name>A0AA88J624_FICCA</name>
<dbReference type="Pfam" id="PF23598">
    <property type="entry name" value="LRR_14"/>
    <property type="match status" value="1"/>
</dbReference>
<keyword evidence="4" id="KW-1185">Reference proteome</keyword>
<keyword evidence="1" id="KW-0677">Repeat</keyword>
<gene>
    <name evidence="3" type="ORF">TIFTF001_032086</name>
</gene>
<evidence type="ECO:0000256" key="1">
    <source>
        <dbReference type="ARBA" id="ARBA00022737"/>
    </source>
</evidence>
<dbReference type="PANTHER" id="PTHR47186:SF57">
    <property type="entry name" value="OS02G0478300 PROTEIN"/>
    <property type="match status" value="1"/>
</dbReference>
<dbReference type="AlphaFoldDB" id="A0AA88J624"/>
<evidence type="ECO:0000313" key="4">
    <source>
        <dbReference type="Proteomes" id="UP001187192"/>
    </source>
</evidence>
<dbReference type="InterPro" id="IPR055414">
    <property type="entry name" value="LRR_R13L4/SHOC2-like"/>
</dbReference>
<evidence type="ECO:0000259" key="2">
    <source>
        <dbReference type="Pfam" id="PF23598"/>
    </source>
</evidence>
<dbReference type="PANTHER" id="PTHR47186">
    <property type="entry name" value="LEUCINE-RICH REPEAT-CONTAINING PROTEIN 57"/>
    <property type="match status" value="1"/>
</dbReference>
<evidence type="ECO:0000313" key="3">
    <source>
        <dbReference type="EMBL" id="GMN63005.1"/>
    </source>
</evidence>
<sequence>MVKNSSLVNLLERYKLLELLDFENAPLDDLPNEVGNLILLKYLSLRNTKVKTLPKSVGLLLNLQTLDVRNTLIRELPIQIQKLVKLQHLLANAHNNKVSLDSIHGVRVKEGIGCLEELQTLSTVEAQGSSFGVIKKLEKLRRLRWLGISKLTADMVNTLCSFIEKMSHLESLSLYLSNNGETFNFGSISSPPPLLRRLILKGQLEKFPDCILRLKNLNILGLSFSRLDVDPVKALQFLPNLKVLWLHRAYDGEQLHFEEAGFQKLKQLVLTELHDLRTMKIERGSLPSLEELRVGACQNDLSFDIQNLENLKLLECHDMSDSFVLRLQPEGGSNYWKVKHVPSVIFRYRIRGNHYASFKLGEPGLMDYVKRLVRTTNGELYDRQLSFFTTMTKI</sequence>
<organism evidence="3 4">
    <name type="scientific">Ficus carica</name>
    <name type="common">Common fig</name>
    <dbReference type="NCBI Taxonomy" id="3494"/>
    <lineage>
        <taxon>Eukaryota</taxon>
        <taxon>Viridiplantae</taxon>
        <taxon>Streptophyta</taxon>
        <taxon>Embryophyta</taxon>
        <taxon>Tracheophyta</taxon>
        <taxon>Spermatophyta</taxon>
        <taxon>Magnoliopsida</taxon>
        <taxon>eudicotyledons</taxon>
        <taxon>Gunneridae</taxon>
        <taxon>Pentapetalae</taxon>
        <taxon>rosids</taxon>
        <taxon>fabids</taxon>
        <taxon>Rosales</taxon>
        <taxon>Moraceae</taxon>
        <taxon>Ficeae</taxon>
        <taxon>Ficus</taxon>
    </lineage>
</organism>
<dbReference type="SUPFAM" id="SSF52058">
    <property type="entry name" value="L domain-like"/>
    <property type="match status" value="1"/>
</dbReference>
<dbReference type="InterPro" id="IPR032675">
    <property type="entry name" value="LRR_dom_sf"/>
</dbReference>
<proteinExistence type="predicted"/>
<comment type="caution">
    <text evidence="3">The sequence shown here is derived from an EMBL/GenBank/DDBJ whole genome shotgun (WGS) entry which is preliminary data.</text>
</comment>